<dbReference type="InterPro" id="IPR036661">
    <property type="entry name" value="Luciferase-like_sf"/>
</dbReference>
<dbReference type="InterPro" id="IPR019921">
    <property type="entry name" value="Lucif-like_OxRdtase_Rv2161c"/>
</dbReference>
<dbReference type="EMBL" id="DRWN01000025">
    <property type="protein sequence ID" value="HHK68135.1"/>
    <property type="molecule type" value="Genomic_DNA"/>
</dbReference>
<evidence type="ECO:0000256" key="1">
    <source>
        <dbReference type="ARBA" id="ARBA00022630"/>
    </source>
</evidence>
<dbReference type="NCBIfam" id="TIGR03619">
    <property type="entry name" value="F420_Rv2161c"/>
    <property type="match status" value="1"/>
</dbReference>
<gene>
    <name evidence="6" type="ORF">ENM11_03140</name>
</gene>
<name>A0A7C5QMW9_CALS0</name>
<dbReference type="EC" id="1.-.-.-" evidence="6"/>
<proteinExistence type="predicted"/>
<keyword evidence="1" id="KW-0285">Flavoprotein</keyword>
<dbReference type="InterPro" id="IPR011251">
    <property type="entry name" value="Luciferase-like_dom"/>
</dbReference>
<evidence type="ECO:0000256" key="2">
    <source>
        <dbReference type="ARBA" id="ARBA00022643"/>
    </source>
</evidence>
<feature type="domain" description="Luciferase-like" evidence="5">
    <location>
        <begin position="17"/>
        <end position="211"/>
    </location>
</feature>
<dbReference type="PANTHER" id="PTHR42847">
    <property type="entry name" value="ALKANESULFONATE MONOOXYGENASE"/>
    <property type="match status" value="1"/>
</dbReference>
<evidence type="ECO:0000259" key="5">
    <source>
        <dbReference type="Pfam" id="PF00296"/>
    </source>
</evidence>
<comment type="caution">
    <text evidence="6">The sequence shown here is derived from an EMBL/GenBank/DDBJ whole genome shotgun (WGS) entry which is preliminary data.</text>
</comment>
<accession>A0A7C5QMW9</accession>
<dbReference type="Pfam" id="PF00296">
    <property type="entry name" value="Bac_luciferase"/>
    <property type="match status" value="1"/>
</dbReference>
<keyword evidence="2" id="KW-0288">FMN</keyword>
<dbReference type="PANTHER" id="PTHR42847:SF4">
    <property type="entry name" value="ALKANESULFONATE MONOOXYGENASE-RELATED"/>
    <property type="match status" value="1"/>
</dbReference>
<sequence>MKPVFGVCLPNFGKHVSAETVARVAEEAEEMGYDSVWATDHLILPPSHRYPYGNILEALTTMAYVSSVTEQVKIGSSVIILPMREPVQVAKALASIDFLSGGRVIAGFGAGWSAEEFQNIGMNFNNRGRRFDEALKLVRTLWRDGEVSFKGRYYSVESGVFEPRPVQPGGPPVWVGGNSEKAFNRAVALADGWHFTGIPLETLAQRLHRFQPKNGFTISGRLTIDFTGKSPRLTKSRLGEDRVILSGNFDYVSDVLEDYLEQGVTYFALYFGDKPADQYVKDMEAFLREVAASYV</sequence>
<reference evidence="6" key="1">
    <citation type="journal article" date="2020" name="mSystems">
        <title>Genome- and Community-Level Interaction Insights into Carbon Utilization and Element Cycling Functions of Hydrothermarchaeota in Hydrothermal Sediment.</title>
        <authorList>
            <person name="Zhou Z."/>
            <person name="Liu Y."/>
            <person name="Xu W."/>
            <person name="Pan J."/>
            <person name="Luo Z.H."/>
            <person name="Li M."/>
        </authorList>
    </citation>
    <scope>NUCLEOTIDE SEQUENCE [LARGE SCALE GENOMIC DNA]</scope>
    <source>
        <strain evidence="6">SpSt-1056</strain>
    </source>
</reference>
<evidence type="ECO:0000256" key="4">
    <source>
        <dbReference type="ARBA" id="ARBA00023033"/>
    </source>
</evidence>
<dbReference type="InterPro" id="IPR050172">
    <property type="entry name" value="SsuD_RutA_monooxygenase"/>
</dbReference>
<keyword evidence="3 6" id="KW-0560">Oxidoreductase</keyword>
<evidence type="ECO:0000256" key="3">
    <source>
        <dbReference type="ARBA" id="ARBA00023002"/>
    </source>
</evidence>
<protein>
    <submittedName>
        <fullName evidence="6">TIGR03619 family F420-dependent LLM class oxidoreductase</fullName>
        <ecNumber evidence="6">1.-.-.-</ecNumber>
    </submittedName>
</protein>
<evidence type="ECO:0000313" key="6">
    <source>
        <dbReference type="EMBL" id="HHK68135.1"/>
    </source>
</evidence>
<dbReference type="GO" id="GO:0008726">
    <property type="term" value="F:alkanesulfonate monooxygenase activity"/>
    <property type="evidence" value="ECO:0007669"/>
    <property type="project" value="TreeGrafter"/>
</dbReference>
<dbReference type="Gene3D" id="3.20.20.30">
    <property type="entry name" value="Luciferase-like domain"/>
    <property type="match status" value="1"/>
</dbReference>
<dbReference type="GO" id="GO:0046306">
    <property type="term" value="P:alkanesulfonate catabolic process"/>
    <property type="evidence" value="ECO:0007669"/>
    <property type="project" value="TreeGrafter"/>
</dbReference>
<organism evidence="6">
    <name type="scientific">Caldiarchaeum subterraneum</name>
    <dbReference type="NCBI Taxonomy" id="311458"/>
    <lineage>
        <taxon>Archaea</taxon>
        <taxon>Nitrososphaerota</taxon>
        <taxon>Candidatus Caldarchaeales</taxon>
        <taxon>Candidatus Caldarchaeaceae</taxon>
        <taxon>Candidatus Caldarchaeum</taxon>
    </lineage>
</organism>
<dbReference type="SUPFAM" id="SSF51679">
    <property type="entry name" value="Bacterial luciferase-like"/>
    <property type="match status" value="1"/>
</dbReference>
<dbReference type="AlphaFoldDB" id="A0A7C5QMW9"/>
<keyword evidence="4" id="KW-0503">Monooxygenase</keyword>